<evidence type="ECO:0000313" key="2">
    <source>
        <dbReference type="EMBL" id="KAF2460913.1"/>
    </source>
</evidence>
<sequence length="143" mass="15633">MTSWAVFTRLKPRIPRSPAGREGTEGSGTSLSRGPWRKAEPKRAAYYYVRIRSRRPCSALRRAGQLMYMRAPAGGLLIGPAESPKTCEPASLSSVRSRYRPSGSAENGAHPSTRGVAETVSLGSLWGLRRRRSCRSMQDAPNG</sequence>
<evidence type="ECO:0000313" key="3">
    <source>
        <dbReference type="Proteomes" id="UP000799766"/>
    </source>
</evidence>
<proteinExistence type="predicted"/>
<name>A0A6A6PBX0_9PEZI</name>
<protein>
    <submittedName>
        <fullName evidence="2">Uncharacterized protein</fullName>
    </submittedName>
</protein>
<dbReference type="EMBL" id="MU001672">
    <property type="protein sequence ID" value="KAF2460913.1"/>
    <property type="molecule type" value="Genomic_DNA"/>
</dbReference>
<reference evidence="2" key="1">
    <citation type="journal article" date="2020" name="Stud. Mycol.">
        <title>101 Dothideomycetes genomes: a test case for predicting lifestyles and emergence of pathogens.</title>
        <authorList>
            <person name="Haridas S."/>
            <person name="Albert R."/>
            <person name="Binder M."/>
            <person name="Bloem J."/>
            <person name="Labutti K."/>
            <person name="Salamov A."/>
            <person name="Andreopoulos B."/>
            <person name="Baker S."/>
            <person name="Barry K."/>
            <person name="Bills G."/>
            <person name="Bluhm B."/>
            <person name="Cannon C."/>
            <person name="Castanera R."/>
            <person name="Culley D."/>
            <person name="Daum C."/>
            <person name="Ezra D."/>
            <person name="Gonzalez J."/>
            <person name="Henrissat B."/>
            <person name="Kuo A."/>
            <person name="Liang C."/>
            <person name="Lipzen A."/>
            <person name="Lutzoni F."/>
            <person name="Magnuson J."/>
            <person name="Mondo S."/>
            <person name="Nolan M."/>
            <person name="Ohm R."/>
            <person name="Pangilinan J."/>
            <person name="Park H.-J."/>
            <person name="Ramirez L."/>
            <person name="Alfaro M."/>
            <person name="Sun H."/>
            <person name="Tritt A."/>
            <person name="Yoshinaga Y."/>
            <person name="Zwiers L.-H."/>
            <person name="Turgeon B."/>
            <person name="Goodwin S."/>
            <person name="Spatafora J."/>
            <person name="Crous P."/>
            <person name="Grigoriev I."/>
        </authorList>
    </citation>
    <scope>NUCLEOTIDE SEQUENCE</scope>
    <source>
        <strain evidence="2">ATCC 16933</strain>
    </source>
</reference>
<dbReference type="AlphaFoldDB" id="A0A6A6PBX0"/>
<keyword evidence="3" id="KW-1185">Reference proteome</keyword>
<feature type="region of interest" description="Disordered" evidence="1">
    <location>
        <begin position="10"/>
        <end position="36"/>
    </location>
</feature>
<dbReference type="Proteomes" id="UP000799766">
    <property type="component" value="Unassembled WGS sequence"/>
</dbReference>
<accession>A0A6A6PBX0</accession>
<feature type="region of interest" description="Disordered" evidence="1">
    <location>
        <begin position="78"/>
        <end position="116"/>
    </location>
</feature>
<gene>
    <name evidence="2" type="ORF">BDY21DRAFT_135301</name>
</gene>
<organism evidence="2 3">
    <name type="scientific">Lineolata rhizophorae</name>
    <dbReference type="NCBI Taxonomy" id="578093"/>
    <lineage>
        <taxon>Eukaryota</taxon>
        <taxon>Fungi</taxon>
        <taxon>Dikarya</taxon>
        <taxon>Ascomycota</taxon>
        <taxon>Pezizomycotina</taxon>
        <taxon>Dothideomycetes</taxon>
        <taxon>Dothideomycetes incertae sedis</taxon>
        <taxon>Lineolatales</taxon>
        <taxon>Lineolataceae</taxon>
        <taxon>Lineolata</taxon>
    </lineage>
</organism>
<evidence type="ECO:0000256" key="1">
    <source>
        <dbReference type="SAM" id="MobiDB-lite"/>
    </source>
</evidence>